<organism evidence="1 2">
    <name type="scientific">Pseudoalteromonas marina</name>
    <dbReference type="NCBI Taxonomy" id="267375"/>
    <lineage>
        <taxon>Bacteria</taxon>
        <taxon>Pseudomonadati</taxon>
        <taxon>Pseudomonadota</taxon>
        <taxon>Gammaproteobacteria</taxon>
        <taxon>Alteromonadales</taxon>
        <taxon>Pseudoalteromonadaceae</taxon>
        <taxon>Pseudoalteromonas</taxon>
    </lineage>
</organism>
<accession>A0ABT9FI80</accession>
<dbReference type="Proteomes" id="UP001177212">
    <property type="component" value="Unassembled WGS sequence"/>
</dbReference>
<comment type="caution">
    <text evidence="1">The sequence shown here is derived from an EMBL/GenBank/DDBJ whole genome shotgun (WGS) entry which is preliminary data.</text>
</comment>
<gene>
    <name evidence="1" type="ORF">Q8W34_17510</name>
</gene>
<reference evidence="1" key="1">
    <citation type="submission" date="2023-07" db="EMBL/GenBank/DDBJ databases">
        <title>Genome content predicts the carbon catabolic preferences of heterotrophic bacteria.</title>
        <authorList>
            <person name="Gralka M."/>
        </authorList>
    </citation>
    <scope>NUCLEOTIDE SEQUENCE</scope>
    <source>
        <strain evidence="1">4G09</strain>
    </source>
</reference>
<protein>
    <submittedName>
        <fullName evidence="1">Uncharacterized protein</fullName>
    </submittedName>
</protein>
<dbReference type="EMBL" id="JAUYVT010000020">
    <property type="protein sequence ID" value="MDP2566448.1"/>
    <property type="molecule type" value="Genomic_DNA"/>
</dbReference>
<evidence type="ECO:0000313" key="2">
    <source>
        <dbReference type="Proteomes" id="UP001177212"/>
    </source>
</evidence>
<sequence>MKNDKQRSDAAYSAVLAHTNYASIPSDADIETKIKETLKGLRILSEEYGVDFDKDSLIDKSKPTCPGCLADLTAENSVIRDYINKSDDDEAEDISAYGHYEGEDQAFESDSFSGFGGGNYDLLDDSDKCGSCNTQL</sequence>
<keyword evidence="2" id="KW-1185">Reference proteome</keyword>
<proteinExistence type="predicted"/>
<dbReference type="RefSeq" id="WP_305473076.1">
    <property type="nucleotide sequence ID" value="NZ_JAUYVT010000020.1"/>
</dbReference>
<name>A0ABT9FI80_9GAMM</name>
<evidence type="ECO:0000313" key="1">
    <source>
        <dbReference type="EMBL" id="MDP2566448.1"/>
    </source>
</evidence>